<reference evidence="2" key="1">
    <citation type="submission" date="2013-07" db="EMBL/GenBank/DDBJ databases">
        <authorList>
            <person name="Geib S."/>
        </authorList>
    </citation>
    <scope>NUCLEOTIDE SEQUENCE</scope>
</reference>
<organism evidence="2">
    <name type="scientific">Ceratitis capitata</name>
    <name type="common">Mediterranean fruit fly</name>
    <name type="synonym">Tephritis capitata</name>
    <dbReference type="NCBI Taxonomy" id="7213"/>
    <lineage>
        <taxon>Eukaryota</taxon>
        <taxon>Metazoa</taxon>
        <taxon>Ecdysozoa</taxon>
        <taxon>Arthropoda</taxon>
        <taxon>Hexapoda</taxon>
        <taxon>Insecta</taxon>
        <taxon>Pterygota</taxon>
        <taxon>Neoptera</taxon>
        <taxon>Endopterygota</taxon>
        <taxon>Diptera</taxon>
        <taxon>Brachycera</taxon>
        <taxon>Muscomorpha</taxon>
        <taxon>Tephritoidea</taxon>
        <taxon>Tephritidae</taxon>
        <taxon>Ceratitis</taxon>
        <taxon>Ceratitis</taxon>
    </lineage>
</organism>
<sequence>MSSGRSARLPPTPAVATAAAAAAAVNSTTATANKPRAIHNTLPEPNSNNVLPHSAYGHIKNNSNNSNNGISMVGVSGGNIGSVGGMPMMMSGGGVGGYTNFCVGMNTHSGGVIGGTTLGGVASVGGGGSISTIDAATEGIPSETIDALGPELAVATSQVLENLSEAERKMIIEVLNRDENVRQRDATRIMELQATSSSGGGEWIKDYTSGSSGAVDHLPTTDVLRRSIRRSWTISNPEDDTNNQNPQNPVGDNLYPQQKNLIDSQSAGSYPSLIRQPSQQQRPHHAAYQSGSASGISGVGITHPPQAPNEYLVNSQRRVLRQSTLPSSLPNNDPNLSGSGANLANYNYVNLTAPTSPHQMQRSPIYPSAYNSDDVIHMSAPECDNYTQQQQQQQPMNIQQPQQQQ</sequence>
<feature type="region of interest" description="Disordered" evidence="1">
    <location>
        <begin position="381"/>
        <end position="405"/>
    </location>
</feature>
<name>W8BAQ8_CERCA</name>
<dbReference type="EMBL" id="GAMC01010793">
    <property type="protein sequence ID" value="JAB95762.1"/>
    <property type="molecule type" value="mRNA"/>
</dbReference>
<dbReference type="OrthoDB" id="195679at2759"/>
<feature type="compositionally biased region" description="Polar residues" evidence="1">
    <location>
        <begin position="232"/>
        <end position="281"/>
    </location>
</feature>
<feature type="compositionally biased region" description="Low complexity" evidence="1">
    <location>
        <begin position="290"/>
        <end position="301"/>
    </location>
</feature>
<accession>W8BAQ8</accession>
<evidence type="ECO:0000256" key="1">
    <source>
        <dbReference type="SAM" id="MobiDB-lite"/>
    </source>
</evidence>
<proteinExistence type="evidence at transcript level"/>
<feature type="region of interest" description="Disordered" evidence="1">
    <location>
        <begin position="195"/>
        <end position="218"/>
    </location>
</feature>
<reference evidence="2" key="2">
    <citation type="journal article" date="2014" name="BMC Genomics">
        <title>A genomic perspective to assessing quality of mass-reared SIT flies used in Mediterranean fruit fly (Ceratitis capitata) eradication in California.</title>
        <authorList>
            <person name="Calla B."/>
            <person name="Hall B."/>
            <person name="Hou S."/>
            <person name="Geib S.M."/>
        </authorList>
    </citation>
    <scope>NUCLEOTIDE SEQUENCE</scope>
</reference>
<evidence type="ECO:0000313" key="2">
    <source>
        <dbReference type="EMBL" id="JAB95762.1"/>
    </source>
</evidence>
<dbReference type="InterPro" id="IPR013083">
    <property type="entry name" value="Znf_RING/FYVE/PHD"/>
</dbReference>
<feature type="region of interest" description="Disordered" evidence="1">
    <location>
        <begin position="232"/>
        <end position="309"/>
    </location>
</feature>
<dbReference type="Gene3D" id="3.30.40.10">
    <property type="entry name" value="Zinc/RING finger domain, C3HC4 (zinc finger)"/>
    <property type="match status" value="1"/>
</dbReference>
<protein>
    <submittedName>
        <fullName evidence="2">Uncharacterized protein</fullName>
    </submittedName>
</protein>
<feature type="non-terminal residue" evidence="2">
    <location>
        <position position="405"/>
    </location>
</feature>
<feature type="compositionally biased region" description="Low complexity" evidence="1">
    <location>
        <begin position="388"/>
        <end position="405"/>
    </location>
</feature>
<dbReference type="AlphaFoldDB" id="W8BAQ8"/>